<evidence type="ECO:0000313" key="3">
    <source>
        <dbReference type="Proteomes" id="UP000696310"/>
    </source>
</evidence>
<comment type="caution">
    <text evidence="2">The sequence shown here is derived from an EMBL/GenBank/DDBJ whole genome shotgun (WGS) entry which is preliminary data.</text>
</comment>
<dbReference type="InterPro" id="IPR050742">
    <property type="entry name" value="Helicase_Restrict-Modif_Enz"/>
</dbReference>
<dbReference type="InterPro" id="IPR006935">
    <property type="entry name" value="Helicase/UvrB_N"/>
</dbReference>
<keyword evidence="2" id="KW-0347">Helicase</keyword>
<dbReference type="Gene3D" id="3.40.50.300">
    <property type="entry name" value="P-loop containing nucleotide triphosphate hydrolases"/>
    <property type="match status" value="1"/>
</dbReference>
<organism evidence="2 3">
    <name type="scientific">Pectobacterium polaris</name>
    <dbReference type="NCBI Taxonomy" id="2042057"/>
    <lineage>
        <taxon>Bacteria</taxon>
        <taxon>Pseudomonadati</taxon>
        <taxon>Pseudomonadota</taxon>
        <taxon>Gammaproteobacteria</taxon>
        <taxon>Enterobacterales</taxon>
        <taxon>Pectobacteriaceae</taxon>
        <taxon>Pectobacterium</taxon>
    </lineage>
</organism>
<dbReference type="PROSITE" id="PS51192">
    <property type="entry name" value="HELICASE_ATP_BIND_1"/>
    <property type="match status" value="1"/>
</dbReference>
<dbReference type="GO" id="GO:0016787">
    <property type="term" value="F:hydrolase activity"/>
    <property type="evidence" value="ECO:0007669"/>
    <property type="project" value="InterPro"/>
</dbReference>
<dbReference type="SUPFAM" id="SSF52540">
    <property type="entry name" value="P-loop containing nucleoside triphosphate hydrolases"/>
    <property type="match status" value="1"/>
</dbReference>
<keyword evidence="2" id="KW-0547">Nucleotide-binding</keyword>
<reference evidence="2" key="2">
    <citation type="submission" date="2021-01" db="EMBL/GenBank/DDBJ databases">
        <authorList>
            <person name="Vargas Peralta D."/>
        </authorList>
    </citation>
    <scope>NUCLEOTIDE SEQUENCE</scope>
    <source>
        <strain evidence="2">A3</strain>
    </source>
</reference>
<gene>
    <name evidence="2" type="ORF">IM880_20020</name>
</gene>
<feature type="domain" description="Helicase ATP-binding" evidence="1">
    <location>
        <begin position="69"/>
        <end position="271"/>
    </location>
</feature>
<dbReference type="GO" id="GO:0005829">
    <property type="term" value="C:cytosol"/>
    <property type="evidence" value="ECO:0007669"/>
    <property type="project" value="TreeGrafter"/>
</dbReference>
<dbReference type="Pfam" id="PF04851">
    <property type="entry name" value="ResIII"/>
    <property type="match status" value="1"/>
</dbReference>
<dbReference type="InterPro" id="IPR014001">
    <property type="entry name" value="Helicase_ATP-bd"/>
</dbReference>
<dbReference type="Proteomes" id="UP000696310">
    <property type="component" value="Unassembled WGS sequence"/>
</dbReference>
<keyword evidence="2" id="KW-0067">ATP-binding</keyword>
<reference evidence="2" key="1">
    <citation type="journal article" date="2021" name="bioRxiv">
        <title>Identification of Pectobacterium species isolated from the soft rot of tetecho (Neobuxbaumia tetetzo), a columnar cactus, and associated metagenomics.</title>
        <authorList>
            <person name="Vargas-Peralta D."/>
            <person name="Narvaez-Barragan D.A."/>
            <person name="de Sandozequi A."/>
            <person name="Romero-Gutierrez M.F."/>
            <person name="Segovia L."/>
            <person name="Martinez-Anaya C."/>
            <person name="Alcaraz L.D."/>
            <person name="de la Torre Almaraz R."/>
        </authorList>
    </citation>
    <scope>NUCLEOTIDE SEQUENCE</scope>
    <source>
        <strain evidence="2">A3</strain>
    </source>
</reference>
<dbReference type="GO" id="GO:0003677">
    <property type="term" value="F:DNA binding"/>
    <property type="evidence" value="ECO:0007669"/>
    <property type="project" value="InterPro"/>
</dbReference>
<dbReference type="PANTHER" id="PTHR47396:SF1">
    <property type="entry name" value="ATP-DEPENDENT HELICASE IRC3-RELATED"/>
    <property type="match status" value="1"/>
</dbReference>
<dbReference type="EMBL" id="JAESHX010000111">
    <property type="protein sequence ID" value="MBW5894505.1"/>
    <property type="molecule type" value="Genomic_DNA"/>
</dbReference>
<dbReference type="RefSeq" id="WP_219681410.1">
    <property type="nucleotide sequence ID" value="NZ_JAESHX010000111.1"/>
</dbReference>
<name>A0AAW4P5B8_9GAMM</name>
<proteinExistence type="predicted"/>
<evidence type="ECO:0000259" key="1">
    <source>
        <dbReference type="PROSITE" id="PS51192"/>
    </source>
</evidence>
<sequence length="1133" mass="128492">MKLNEIFKDPRSSIKKDDIDGPAYARTMRFLKRYKFWKGADEGVLGLWEHQQAAIATVVAYLSGNKNIPERPDQTEAVLLKLPTGTGKSGIVAVLSRCLPDVRRVLVLTPRTALTEQLMADISYRFWKHMGVKHGHSDTAIYTAKAQELGNVLDDVYVTQFLAKNVEVMAEKLSDPGLGRVIFVGTHQALGDIRRNALDSKVINQEQYANILETIHKSFDLIIVDEGHYEPAVSWSRGVREFNLPTLLLSATPYRNDYKSFRVRGRYLFNFSYQDAAATGIIRNVEIIPSHQMTDVAYTEQSVSAITQFVTGLQQKLKGHLLHAQHWFQDGAKPKVMVRGDDFETLLLLQTEVDRIFNTNSVVIHDRAKKTDENKNVFASVTVAQRTRADALVWIHQNKLMEGIDDSSFVAVGIYDLMENARQLVQQIGRITRYSKCDRKETQTGFIIASPANTERIRKTWNRYCEYEKYTAQNTSHMVMNEVTMPDRLLAYMANYQYISGEFRKRFEPDQPLDAEDIQLPLTATVLCTKEPLSDISALAEFIEEAIMEQDRFKSTPIKGLPTGSIGFTYYSWQNSPYLVDHFFSEWKLGIFLAVHQDNFVFMHDTEGLVVNIDTLGLKRAGRTEMEKAFPERDGNPPRLSHMSFSSLDMSQHAIRAMALRTRSFSAAFTDLLDPSLVPVTAAGFVNGKARYIGFNRSRLRDDSAGIVPVINYIKWTAEIAAELSDSNGKRNRVFDRYASLIENITLDKAKPVSVLLDPALEDMEAGVFCQNMDYFDLCAEVDQTTGTFTIQIGKESVPCHIAFIPETRRYRLTSKRLDELSSVQYGNNSRQQALTLVQKLNREQAFRVLTHCNDVVYTEGSFYQPKLNWVLHDELVTKPVLEYIHASPTLNDMMSEKGEEYYSKNKTDWYCKSIFGLFSAACNNQLNTSSITSDNLTEAIKAIPIWLCDDDTREIADFIGINPLDKKIIFVHAKIGNQEQSGTGFNVGGLQEVGRQALASLGFISRGEPSPVWAPERWLSPVQANKECLRGRNRIFRNGSMLNQPVQSDIVRNPFGLSAPELNKLLLAACRNPSFEREIWIVGAKIASVNKLDKGLEKTTWENRLRQFLMHWDTMQTACARANTRLRFFCSS</sequence>
<protein>
    <submittedName>
        <fullName evidence="2">DEAD/DEAH box helicase family protein</fullName>
    </submittedName>
</protein>
<dbReference type="PANTHER" id="PTHR47396">
    <property type="entry name" value="TYPE I RESTRICTION ENZYME ECOKI R PROTEIN"/>
    <property type="match status" value="1"/>
</dbReference>
<evidence type="ECO:0000313" key="2">
    <source>
        <dbReference type="EMBL" id="MBW5894505.1"/>
    </source>
</evidence>
<accession>A0AAW4P5B8</accession>
<dbReference type="InterPro" id="IPR027417">
    <property type="entry name" value="P-loop_NTPase"/>
</dbReference>
<dbReference type="AlphaFoldDB" id="A0AAW4P5B8"/>
<dbReference type="GO" id="GO:0004386">
    <property type="term" value="F:helicase activity"/>
    <property type="evidence" value="ECO:0007669"/>
    <property type="project" value="UniProtKB-KW"/>
</dbReference>
<keyword evidence="2" id="KW-0378">Hydrolase</keyword>
<dbReference type="GO" id="GO:0005524">
    <property type="term" value="F:ATP binding"/>
    <property type="evidence" value="ECO:0007669"/>
    <property type="project" value="InterPro"/>
</dbReference>
<dbReference type="SMART" id="SM00487">
    <property type="entry name" value="DEXDc"/>
    <property type="match status" value="1"/>
</dbReference>